<dbReference type="RefSeq" id="WP_008278140.1">
    <property type="nucleotide sequence ID" value="NZ_AAXW01000067.1"/>
</dbReference>
<dbReference type="Proteomes" id="UP000003781">
    <property type="component" value="Unassembled WGS sequence"/>
</dbReference>
<gene>
    <name evidence="2" type="ORF">CY0110_09465</name>
</gene>
<accession>A3IXN1</accession>
<dbReference type="InterPro" id="IPR050486">
    <property type="entry name" value="Mannose-1P_guanyltransferase"/>
</dbReference>
<dbReference type="eggNOG" id="COG1208">
    <property type="taxonomic scope" value="Bacteria"/>
</dbReference>
<evidence type="ECO:0000313" key="2">
    <source>
        <dbReference type="EMBL" id="EAZ88787.1"/>
    </source>
</evidence>
<dbReference type="Pfam" id="PF00483">
    <property type="entry name" value="NTP_transferase"/>
    <property type="match status" value="1"/>
</dbReference>
<evidence type="ECO:0000313" key="3">
    <source>
        <dbReference type="Proteomes" id="UP000003781"/>
    </source>
</evidence>
<keyword evidence="3" id="KW-1185">Reference proteome</keyword>
<dbReference type="PANTHER" id="PTHR22572">
    <property type="entry name" value="SUGAR-1-PHOSPHATE GUANYL TRANSFERASE"/>
    <property type="match status" value="1"/>
</dbReference>
<dbReference type="SUPFAM" id="SSF53448">
    <property type="entry name" value="Nucleotide-diphospho-sugar transferases"/>
    <property type="match status" value="1"/>
</dbReference>
<dbReference type="AlphaFoldDB" id="A3IXN1"/>
<feature type="domain" description="Nucleotidyl transferase" evidence="1">
    <location>
        <begin position="6"/>
        <end position="235"/>
    </location>
</feature>
<dbReference type="Gene3D" id="3.90.550.10">
    <property type="entry name" value="Spore Coat Polysaccharide Biosynthesis Protein SpsA, Chain A"/>
    <property type="match status" value="1"/>
</dbReference>
<name>A3IXN1_9CHRO</name>
<evidence type="ECO:0000259" key="1">
    <source>
        <dbReference type="Pfam" id="PF00483"/>
    </source>
</evidence>
<dbReference type="CDD" id="cd06915">
    <property type="entry name" value="NTP_transferase_WcbM_like"/>
    <property type="match status" value="1"/>
</dbReference>
<reference evidence="2 3" key="1">
    <citation type="submission" date="2007-03" db="EMBL/GenBank/DDBJ databases">
        <authorList>
            <person name="Stal L."/>
            <person name="Ferriera S."/>
            <person name="Johnson J."/>
            <person name="Kravitz S."/>
            <person name="Beeson K."/>
            <person name="Sutton G."/>
            <person name="Rogers Y.-H."/>
            <person name="Friedman R."/>
            <person name="Frazier M."/>
            <person name="Venter J.C."/>
        </authorList>
    </citation>
    <scope>NUCLEOTIDE SEQUENCE [LARGE SCALE GENOMIC DNA]</scope>
    <source>
        <strain evidence="2 3">CCY0110</strain>
    </source>
</reference>
<dbReference type="InterPro" id="IPR029044">
    <property type="entry name" value="Nucleotide-diphossugar_trans"/>
</dbReference>
<dbReference type="EMBL" id="AAXW01000067">
    <property type="protein sequence ID" value="EAZ88787.1"/>
    <property type="molecule type" value="Genomic_DNA"/>
</dbReference>
<dbReference type="InterPro" id="IPR005835">
    <property type="entry name" value="NTP_transferase_dom"/>
</dbReference>
<dbReference type="OrthoDB" id="9801899at2"/>
<organism evidence="2 3">
    <name type="scientific">Crocosphaera chwakensis CCY0110</name>
    <dbReference type="NCBI Taxonomy" id="391612"/>
    <lineage>
        <taxon>Bacteria</taxon>
        <taxon>Bacillati</taxon>
        <taxon>Cyanobacteriota</taxon>
        <taxon>Cyanophyceae</taxon>
        <taxon>Oscillatoriophycideae</taxon>
        <taxon>Chroococcales</taxon>
        <taxon>Aphanothecaceae</taxon>
        <taxon>Crocosphaera</taxon>
        <taxon>Crocosphaera chwakensis</taxon>
    </lineage>
</organism>
<comment type="caution">
    <text evidence="2">The sequence shown here is derived from an EMBL/GenBank/DDBJ whole genome shotgun (WGS) entry which is preliminary data.</text>
</comment>
<sequence>MNNIAAVILAGGYGTRVKHLLPNIPKPMASVVNKPFLEWIIRYLKQQGITQDILSTGYLGEVIEEHFKTHQVKGVDIYCCREDEPLGTAGGFINAVQQVSLSPKAWLVMNGDSLIVANFQELAKYLEDQEVGCVILGVSVNDASRYGSLVFDESNTLLNFAEKKEGQGVINGGVYLFRHEILEQFPSLFPLSFEYDVFPTLLKEKIKIKVHPIEAPFLDIGTPETLPQAEAFIKENFTNLLEPC</sequence>
<protein>
    <recommendedName>
        <fullName evidence="1">Nucleotidyl transferase domain-containing protein</fullName>
    </recommendedName>
</protein>
<proteinExistence type="predicted"/>